<sequence length="154" mass="18200">MVNNAMPDNQQSKELFTYFGLAVYYSQALEQLLANLIMTMKLCKEDVYSEEKFTENFRRKLGNSLGQLVKEIQQHFSFSDEEMSELTGIWKQRNYIVHDYFKVNIHDSFTSDGRTAMIKELKDFSTRAEKLYSRLQQYNEQLLHGVDPNDNMEE</sequence>
<gene>
    <name evidence="1" type="ORF">SAMN04488542_101268</name>
</gene>
<dbReference type="EMBL" id="FNBG01000001">
    <property type="protein sequence ID" value="SDE64786.1"/>
    <property type="molecule type" value="Genomic_DNA"/>
</dbReference>
<keyword evidence="2" id="KW-1185">Reference proteome</keyword>
<evidence type="ECO:0000313" key="1">
    <source>
        <dbReference type="EMBL" id="SDE64786.1"/>
    </source>
</evidence>
<evidence type="ECO:0000313" key="2">
    <source>
        <dbReference type="Proteomes" id="UP000198972"/>
    </source>
</evidence>
<organism evidence="1 2">
    <name type="scientific">Fontibacillus panacisegetis</name>
    <dbReference type="NCBI Taxonomy" id="670482"/>
    <lineage>
        <taxon>Bacteria</taxon>
        <taxon>Bacillati</taxon>
        <taxon>Bacillota</taxon>
        <taxon>Bacilli</taxon>
        <taxon>Bacillales</taxon>
        <taxon>Paenibacillaceae</taxon>
        <taxon>Fontibacillus</taxon>
    </lineage>
</organism>
<dbReference type="AlphaFoldDB" id="A0A1G7EMV5"/>
<dbReference type="Proteomes" id="UP000198972">
    <property type="component" value="Unassembled WGS sequence"/>
</dbReference>
<protein>
    <submittedName>
        <fullName evidence="1">Uncharacterized protein</fullName>
    </submittedName>
</protein>
<proteinExistence type="predicted"/>
<name>A0A1G7EMV5_9BACL</name>
<reference evidence="1 2" key="1">
    <citation type="submission" date="2016-10" db="EMBL/GenBank/DDBJ databases">
        <authorList>
            <person name="de Groot N.N."/>
        </authorList>
    </citation>
    <scope>NUCLEOTIDE SEQUENCE [LARGE SCALE GENOMIC DNA]</scope>
    <source>
        <strain evidence="1 2">DSM 28129</strain>
    </source>
</reference>
<dbReference type="OrthoDB" id="9134523at2"/>
<dbReference type="STRING" id="670482.SAMN04488542_101268"/>
<dbReference type="RefSeq" id="WP_091226067.1">
    <property type="nucleotide sequence ID" value="NZ_FNBG01000001.1"/>
</dbReference>
<accession>A0A1G7EMV5</accession>